<evidence type="ECO:0000256" key="1">
    <source>
        <dbReference type="ARBA" id="ARBA00000085"/>
    </source>
</evidence>
<keyword evidence="4" id="KW-0175">Coiled coil</keyword>
<dbReference type="EMBL" id="PIPQ01000002">
    <property type="protein sequence ID" value="RUO42949.1"/>
    <property type="molecule type" value="Genomic_DNA"/>
</dbReference>
<dbReference type="SMART" id="SM00387">
    <property type="entry name" value="HATPase_c"/>
    <property type="match status" value="1"/>
</dbReference>
<keyword evidence="5" id="KW-0812">Transmembrane</keyword>
<name>A0A432X7V4_9GAMM</name>
<dbReference type="InterPro" id="IPR003661">
    <property type="entry name" value="HisK_dim/P_dom"/>
</dbReference>
<keyword evidence="3" id="KW-0597">Phosphoprotein</keyword>
<keyword evidence="5" id="KW-0472">Membrane</keyword>
<dbReference type="InterPro" id="IPR036890">
    <property type="entry name" value="HATPase_C_sf"/>
</dbReference>
<gene>
    <name evidence="7" type="ORF">CWE15_05985</name>
</gene>
<dbReference type="PANTHER" id="PTHR43065">
    <property type="entry name" value="SENSOR HISTIDINE KINASE"/>
    <property type="match status" value="1"/>
</dbReference>
<keyword evidence="5" id="KW-1133">Transmembrane helix</keyword>
<protein>
    <recommendedName>
        <fullName evidence="2">histidine kinase</fullName>
        <ecNumber evidence="2">2.7.13.3</ecNumber>
    </recommendedName>
</protein>
<dbReference type="OrthoDB" id="2521613at2"/>
<feature type="transmembrane region" description="Helical" evidence="5">
    <location>
        <begin position="163"/>
        <end position="189"/>
    </location>
</feature>
<dbReference type="InterPro" id="IPR005467">
    <property type="entry name" value="His_kinase_dom"/>
</dbReference>
<dbReference type="AlphaFoldDB" id="A0A432X7V4"/>
<evidence type="ECO:0000256" key="5">
    <source>
        <dbReference type="SAM" id="Phobius"/>
    </source>
</evidence>
<feature type="coiled-coil region" evidence="4">
    <location>
        <begin position="238"/>
        <end position="276"/>
    </location>
</feature>
<dbReference type="InterPro" id="IPR003594">
    <property type="entry name" value="HATPase_dom"/>
</dbReference>
<evidence type="ECO:0000313" key="8">
    <source>
        <dbReference type="Proteomes" id="UP000286976"/>
    </source>
</evidence>
<keyword evidence="8" id="KW-1185">Reference proteome</keyword>
<dbReference type="RefSeq" id="WP_126757164.1">
    <property type="nucleotide sequence ID" value="NZ_PIPQ01000002.1"/>
</dbReference>
<evidence type="ECO:0000256" key="4">
    <source>
        <dbReference type="SAM" id="Coils"/>
    </source>
</evidence>
<evidence type="ECO:0000256" key="3">
    <source>
        <dbReference type="ARBA" id="ARBA00022553"/>
    </source>
</evidence>
<evidence type="ECO:0000259" key="6">
    <source>
        <dbReference type="PROSITE" id="PS50109"/>
    </source>
</evidence>
<comment type="caution">
    <text evidence="7">The sequence shown here is derived from an EMBL/GenBank/DDBJ whole genome shotgun (WGS) entry which is preliminary data.</text>
</comment>
<dbReference type="PROSITE" id="PS50109">
    <property type="entry name" value="HIS_KIN"/>
    <property type="match status" value="1"/>
</dbReference>
<dbReference type="SUPFAM" id="SSF47384">
    <property type="entry name" value="Homodimeric domain of signal transducing histidine kinase"/>
    <property type="match status" value="1"/>
</dbReference>
<dbReference type="InterPro" id="IPR036097">
    <property type="entry name" value="HisK_dim/P_sf"/>
</dbReference>
<dbReference type="PANTHER" id="PTHR43065:SF47">
    <property type="match status" value="1"/>
</dbReference>
<proteinExistence type="predicted"/>
<dbReference type="GO" id="GO:0000155">
    <property type="term" value="F:phosphorelay sensor kinase activity"/>
    <property type="evidence" value="ECO:0007669"/>
    <property type="project" value="InterPro"/>
</dbReference>
<sequence length="535" mass="60707">MARVFVNSLQQRLLLIAVLAVTVTLCAAFFVTISTQLQVQKKDLVSRTEAILHVLATSLKAPLEKGQTEQVNAVLSGLREAQFIRHVHVYRAALYEQQPLYFASYNRPNTAPLPMRTTQLEELISPRATADYVELAKPIYNDDRHLVGHVYIRTSATNIYQEMWRAIAIAIASLLAAMVLVTLLLKLMYHRATHHIYRMSQRLRNINQQQNYSLRLVPSGYTELNQVSISVNGILDKLQRVMQYNEECEQQHKKLTQELEQDIQQRTTALRKANTQLIDTLEQLHASQQRRIETERLASMTDIVSGIAHEVNTPLGLSVTAASMLEDSFVHFASHYQESLSPEVDSQLNDMREHLDIVLRNLARADELIARFRSLAFEHAKEPSETLNLKKLALAAGEQVRPLIQHRQTQGIVVDAPDQYISMRRRPLETILKELLENAALHGFKGQKKGIIKLNVSCNSETLHISCSDNGVGMTEAMQRRVFEPFTTSKRIDGHPGLGMHLVYNLVRYILKGTIHYESQLDKGTTISIEIPLSD</sequence>
<dbReference type="Proteomes" id="UP000286976">
    <property type="component" value="Unassembled WGS sequence"/>
</dbReference>
<evidence type="ECO:0000313" key="7">
    <source>
        <dbReference type="EMBL" id="RUO42949.1"/>
    </source>
</evidence>
<comment type="catalytic activity">
    <reaction evidence="1">
        <text>ATP + protein L-histidine = ADP + protein N-phospho-L-histidine.</text>
        <dbReference type="EC" id="2.7.13.3"/>
    </reaction>
</comment>
<dbReference type="Pfam" id="PF02518">
    <property type="entry name" value="HATPase_c"/>
    <property type="match status" value="1"/>
</dbReference>
<dbReference type="EC" id="2.7.13.3" evidence="2"/>
<evidence type="ECO:0000256" key="2">
    <source>
        <dbReference type="ARBA" id="ARBA00012438"/>
    </source>
</evidence>
<organism evidence="7 8">
    <name type="scientific">Aliidiomarina taiwanensis</name>
    <dbReference type="NCBI Taxonomy" id="946228"/>
    <lineage>
        <taxon>Bacteria</taxon>
        <taxon>Pseudomonadati</taxon>
        <taxon>Pseudomonadota</taxon>
        <taxon>Gammaproteobacteria</taxon>
        <taxon>Alteromonadales</taxon>
        <taxon>Idiomarinaceae</taxon>
        <taxon>Aliidiomarina</taxon>
    </lineage>
</organism>
<dbReference type="Gene3D" id="3.30.565.10">
    <property type="entry name" value="Histidine kinase-like ATPase, C-terminal domain"/>
    <property type="match status" value="1"/>
</dbReference>
<reference evidence="7 8" key="1">
    <citation type="journal article" date="2011" name="Front. Microbiol.">
        <title>Genomic signatures of strain selection and enhancement in Bacillus atrophaeus var. globigii, a historical biowarfare simulant.</title>
        <authorList>
            <person name="Gibbons H.S."/>
            <person name="Broomall S.M."/>
            <person name="McNew L.A."/>
            <person name="Daligault H."/>
            <person name="Chapman C."/>
            <person name="Bruce D."/>
            <person name="Karavis M."/>
            <person name="Krepps M."/>
            <person name="McGregor P.A."/>
            <person name="Hong C."/>
            <person name="Park K.H."/>
            <person name="Akmal A."/>
            <person name="Feldman A."/>
            <person name="Lin J.S."/>
            <person name="Chang W.E."/>
            <person name="Higgs B.W."/>
            <person name="Demirev P."/>
            <person name="Lindquist J."/>
            <person name="Liem A."/>
            <person name="Fochler E."/>
            <person name="Read T.D."/>
            <person name="Tapia R."/>
            <person name="Johnson S."/>
            <person name="Bishop-Lilly K.A."/>
            <person name="Detter C."/>
            <person name="Han C."/>
            <person name="Sozhamannan S."/>
            <person name="Rosenzweig C.N."/>
            <person name="Skowronski E.W."/>
        </authorList>
    </citation>
    <scope>NUCLEOTIDE SEQUENCE [LARGE SCALE GENOMIC DNA]</scope>
    <source>
        <strain evidence="7 8">AIT1</strain>
    </source>
</reference>
<dbReference type="Gene3D" id="1.10.287.130">
    <property type="match status" value="1"/>
</dbReference>
<feature type="domain" description="Histidine kinase" evidence="6">
    <location>
        <begin position="306"/>
        <end position="535"/>
    </location>
</feature>
<dbReference type="CDD" id="cd00082">
    <property type="entry name" value="HisKA"/>
    <property type="match status" value="1"/>
</dbReference>
<dbReference type="SUPFAM" id="SSF55874">
    <property type="entry name" value="ATPase domain of HSP90 chaperone/DNA topoisomerase II/histidine kinase"/>
    <property type="match status" value="1"/>
</dbReference>
<accession>A0A432X7V4</accession>
<dbReference type="InterPro" id="IPR004358">
    <property type="entry name" value="Sig_transdc_His_kin-like_C"/>
</dbReference>
<dbReference type="PRINTS" id="PR00344">
    <property type="entry name" value="BCTRLSENSOR"/>
</dbReference>